<dbReference type="Proteomes" id="UP001589891">
    <property type="component" value="Unassembled WGS sequence"/>
</dbReference>
<gene>
    <name evidence="2" type="ORF">ACFFGX_01370</name>
</gene>
<evidence type="ECO:0000313" key="3">
    <source>
        <dbReference type="Proteomes" id="UP001589891"/>
    </source>
</evidence>
<dbReference type="RefSeq" id="WP_376942155.1">
    <property type="nucleotide sequence ID" value="NZ_CP171449.1"/>
</dbReference>
<proteinExistence type="predicted"/>
<comment type="caution">
    <text evidence="2">The sequence shown here is derived from an EMBL/GenBank/DDBJ whole genome shotgun (WGS) entry which is preliminary data.</text>
</comment>
<name>A0ABV6SFJ4_AZOPA</name>
<evidence type="ECO:0000256" key="1">
    <source>
        <dbReference type="SAM" id="MobiDB-lite"/>
    </source>
</evidence>
<dbReference type="EMBL" id="JBHLSS010000004">
    <property type="protein sequence ID" value="MFC0708306.1"/>
    <property type="molecule type" value="Genomic_DNA"/>
</dbReference>
<reference evidence="2 3" key="1">
    <citation type="submission" date="2024-09" db="EMBL/GenBank/DDBJ databases">
        <authorList>
            <person name="Sun Q."/>
            <person name="Mori K."/>
        </authorList>
    </citation>
    <scope>NUCLEOTIDE SEQUENCE [LARGE SCALE GENOMIC DNA]</scope>
    <source>
        <strain evidence="2 3">NCAIM B.01794</strain>
    </source>
</reference>
<protein>
    <submittedName>
        <fullName evidence="2">Uncharacterized protein</fullName>
    </submittedName>
</protein>
<evidence type="ECO:0000313" key="2">
    <source>
        <dbReference type="EMBL" id="MFC0708306.1"/>
    </source>
</evidence>
<organism evidence="2 3">
    <name type="scientific">Azorhizophilus paspali</name>
    <name type="common">Azotobacter paspali</name>
    <dbReference type="NCBI Taxonomy" id="69963"/>
    <lineage>
        <taxon>Bacteria</taxon>
        <taxon>Pseudomonadati</taxon>
        <taxon>Pseudomonadota</taxon>
        <taxon>Gammaproteobacteria</taxon>
        <taxon>Pseudomonadales</taxon>
        <taxon>Pseudomonadaceae</taxon>
        <taxon>Azorhizophilus</taxon>
    </lineage>
</organism>
<feature type="region of interest" description="Disordered" evidence="1">
    <location>
        <begin position="74"/>
        <end position="120"/>
    </location>
</feature>
<feature type="compositionally biased region" description="Low complexity" evidence="1">
    <location>
        <begin position="74"/>
        <end position="94"/>
    </location>
</feature>
<sequence length="120" mass="12220">MLGLMARRIEAEPWSADFANEIETKTVPELIGQLADVAKARDAWLGTATTKSWLEAAGIAVGAASAVLAVVTPVASPSSGSGSSPAPRFPAPSGCSIGTTAGRPSKRTNSTTCCECRGSR</sequence>
<keyword evidence="3" id="KW-1185">Reference proteome</keyword>
<accession>A0ABV6SFJ4</accession>